<dbReference type="InterPro" id="IPR001810">
    <property type="entry name" value="F-box_dom"/>
</dbReference>
<evidence type="ECO:0000259" key="1">
    <source>
        <dbReference type="Pfam" id="PF00646"/>
    </source>
</evidence>
<evidence type="ECO:0000313" key="3">
    <source>
        <dbReference type="EMBL" id="PWA99333.1"/>
    </source>
</evidence>
<keyword evidence="4" id="KW-1185">Reference proteome</keyword>
<accession>A0A2U1QMV8</accession>
<dbReference type="Gene3D" id="3.80.10.10">
    <property type="entry name" value="Ribonuclease Inhibitor"/>
    <property type="match status" value="1"/>
</dbReference>
<sequence length="453" mass="51387">MDSRHGKTRLNVQGDRLSNLPDDLIHKILSFVGIKLAVQTSALSSRWRFLWMTLPCLNFSSSDFNRKANFAKCVTHVLSRHNNQIEVTSAKLSFHGKVNQPFVRRFLDYAISHNVQQLAVSCLYDYGGIPFPLYLFSSQSLKHLTIAGDSLNSVRVISTWELTTLTTLHLEYITLNDVVTDKCTGIFSKCANLKKLVLKQCSMDTSNGVDICHPGLSNLTLEFGGLFKNVLNVVTPQLKNLTIRCWQEVHVSCTPELVSLIFEGSESDWVQFSSDGLRSLERVDLCISKQNDSDKLDKTDAHKFFDQLQQLHNAKHLTVNLQIFQLLSPLMELVSYQPSPFVELKSLKAYPRGAYSKVQETIPNEVKKYFLDSSPSATFTMVSCEEMRALENATSAQQLMAKLGAMLEHEKVKVETYRAHMDRGNSPIKSYEPNMHEQGNVRADNMQINKWER</sequence>
<dbReference type="SUPFAM" id="SSF52047">
    <property type="entry name" value="RNI-like"/>
    <property type="match status" value="1"/>
</dbReference>
<dbReference type="Proteomes" id="UP000245207">
    <property type="component" value="Unassembled WGS sequence"/>
</dbReference>
<dbReference type="PANTHER" id="PTHR34223:SF101">
    <property type="entry name" value="F-BOX DOMAIN-CONTAINING PROTEIN"/>
    <property type="match status" value="1"/>
</dbReference>
<dbReference type="CDD" id="cd22160">
    <property type="entry name" value="F-box_AtFBL13-like"/>
    <property type="match status" value="1"/>
</dbReference>
<dbReference type="InterPro" id="IPR055357">
    <property type="entry name" value="LRR_At1g61320_AtMIF1"/>
</dbReference>
<dbReference type="InterPro" id="IPR032675">
    <property type="entry name" value="LRR_dom_sf"/>
</dbReference>
<evidence type="ECO:0000313" key="4">
    <source>
        <dbReference type="Proteomes" id="UP000245207"/>
    </source>
</evidence>
<dbReference type="OrthoDB" id="813282at2759"/>
<comment type="caution">
    <text evidence="3">The sequence shown here is derived from an EMBL/GenBank/DDBJ whole genome shotgun (WGS) entry which is preliminary data.</text>
</comment>
<reference evidence="3 4" key="1">
    <citation type="journal article" date="2018" name="Mol. Plant">
        <title>The genome of Artemisia annua provides insight into the evolution of Asteraceae family and artemisinin biosynthesis.</title>
        <authorList>
            <person name="Shen Q."/>
            <person name="Zhang L."/>
            <person name="Liao Z."/>
            <person name="Wang S."/>
            <person name="Yan T."/>
            <person name="Shi P."/>
            <person name="Liu M."/>
            <person name="Fu X."/>
            <person name="Pan Q."/>
            <person name="Wang Y."/>
            <person name="Lv Z."/>
            <person name="Lu X."/>
            <person name="Zhang F."/>
            <person name="Jiang W."/>
            <person name="Ma Y."/>
            <person name="Chen M."/>
            <person name="Hao X."/>
            <person name="Li L."/>
            <person name="Tang Y."/>
            <person name="Lv G."/>
            <person name="Zhou Y."/>
            <person name="Sun X."/>
            <person name="Brodelius P.E."/>
            <person name="Rose J.K.C."/>
            <person name="Tang K."/>
        </authorList>
    </citation>
    <scope>NUCLEOTIDE SEQUENCE [LARGE SCALE GENOMIC DNA]</scope>
    <source>
        <strain evidence="4">cv. Huhao1</strain>
        <tissue evidence="3">Leaf</tissue>
    </source>
</reference>
<dbReference type="AlphaFoldDB" id="A0A2U1QMV8"/>
<evidence type="ECO:0000259" key="2">
    <source>
        <dbReference type="Pfam" id="PF23622"/>
    </source>
</evidence>
<proteinExistence type="predicted"/>
<feature type="domain" description="F-box" evidence="1">
    <location>
        <begin position="17"/>
        <end position="55"/>
    </location>
</feature>
<gene>
    <name evidence="3" type="ORF">CTI12_AA000880</name>
</gene>
<dbReference type="SUPFAM" id="SSF81383">
    <property type="entry name" value="F-box domain"/>
    <property type="match status" value="1"/>
</dbReference>
<dbReference type="Pfam" id="PF23622">
    <property type="entry name" value="LRR_At1g61320_AtMIF1"/>
    <property type="match status" value="1"/>
</dbReference>
<organism evidence="3 4">
    <name type="scientific">Artemisia annua</name>
    <name type="common">Sweet wormwood</name>
    <dbReference type="NCBI Taxonomy" id="35608"/>
    <lineage>
        <taxon>Eukaryota</taxon>
        <taxon>Viridiplantae</taxon>
        <taxon>Streptophyta</taxon>
        <taxon>Embryophyta</taxon>
        <taxon>Tracheophyta</taxon>
        <taxon>Spermatophyta</taxon>
        <taxon>Magnoliopsida</taxon>
        <taxon>eudicotyledons</taxon>
        <taxon>Gunneridae</taxon>
        <taxon>Pentapetalae</taxon>
        <taxon>asterids</taxon>
        <taxon>campanulids</taxon>
        <taxon>Asterales</taxon>
        <taxon>Asteraceae</taxon>
        <taxon>Asteroideae</taxon>
        <taxon>Anthemideae</taxon>
        <taxon>Artemisiinae</taxon>
        <taxon>Artemisia</taxon>
    </lineage>
</organism>
<feature type="domain" description="At1g61320/AtMIF1 LRR" evidence="2">
    <location>
        <begin position="78"/>
        <end position="252"/>
    </location>
</feature>
<dbReference type="InterPro" id="IPR053781">
    <property type="entry name" value="F-box_AtFBL13-like"/>
</dbReference>
<protein>
    <submittedName>
        <fullName evidence="3">F-box domain, Leucine-rich repeat domain, L domain-like protein</fullName>
    </submittedName>
</protein>
<name>A0A2U1QMV8_ARTAN</name>
<dbReference type="InterPro" id="IPR036047">
    <property type="entry name" value="F-box-like_dom_sf"/>
</dbReference>
<dbReference type="EMBL" id="PKPP01000023">
    <property type="protein sequence ID" value="PWA99333.1"/>
    <property type="molecule type" value="Genomic_DNA"/>
</dbReference>
<dbReference type="InterPro" id="IPR053197">
    <property type="entry name" value="F-box_SCFL_complex_component"/>
</dbReference>
<dbReference type="Pfam" id="PF00646">
    <property type="entry name" value="F-box"/>
    <property type="match status" value="1"/>
</dbReference>
<dbReference type="PANTHER" id="PTHR34223">
    <property type="entry name" value="OS11G0201299 PROTEIN"/>
    <property type="match status" value="1"/>
</dbReference>